<name>A0A0D3IJ64_EMIH1</name>
<evidence type="ECO:0000259" key="2">
    <source>
        <dbReference type="PROSITE" id="PS50127"/>
    </source>
</evidence>
<dbReference type="Proteomes" id="UP000013827">
    <property type="component" value="Unassembled WGS sequence"/>
</dbReference>
<dbReference type="PaxDb" id="2903-EOD11299"/>
<feature type="chain" id="PRO_5044239365" description="UBC core domain-containing protein" evidence="1">
    <location>
        <begin position="20"/>
        <end position="226"/>
    </location>
</feature>
<evidence type="ECO:0000256" key="1">
    <source>
        <dbReference type="SAM" id="SignalP"/>
    </source>
</evidence>
<dbReference type="InterPro" id="IPR000608">
    <property type="entry name" value="UBC"/>
</dbReference>
<dbReference type="InterPro" id="IPR050113">
    <property type="entry name" value="Ub_conjugating_enzyme"/>
</dbReference>
<dbReference type="HOGENOM" id="CLU_1226753_0_0_1"/>
<dbReference type="CDD" id="cd23808">
    <property type="entry name" value="UBCc_UBE2W"/>
    <property type="match status" value="1"/>
</dbReference>
<dbReference type="InterPro" id="IPR016135">
    <property type="entry name" value="UBQ-conjugating_enzyme/RWD"/>
</dbReference>
<dbReference type="STRING" id="2903.R1DRG3"/>
<keyword evidence="4" id="KW-1185">Reference proteome</keyword>
<evidence type="ECO:0000313" key="4">
    <source>
        <dbReference type="Proteomes" id="UP000013827"/>
    </source>
</evidence>
<accession>A0A0D3IJ64</accession>
<reference evidence="4" key="1">
    <citation type="journal article" date="2013" name="Nature">
        <title>Pan genome of the phytoplankton Emiliania underpins its global distribution.</title>
        <authorList>
            <person name="Read B.A."/>
            <person name="Kegel J."/>
            <person name="Klute M.J."/>
            <person name="Kuo A."/>
            <person name="Lefebvre S.C."/>
            <person name="Maumus F."/>
            <person name="Mayer C."/>
            <person name="Miller J."/>
            <person name="Monier A."/>
            <person name="Salamov A."/>
            <person name="Young J."/>
            <person name="Aguilar M."/>
            <person name="Claverie J.M."/>
            <person name="Frickenhaus S."/>
            <person name="Gonzalez K."/>
            <person name="Herman E.K."/>
            <person name="Lin Y.C."/>
            <person name="Napier J."/>
            <person name="Ogata H."/>
            <person name="Sarno A.F."/>
            <person name="Shmutz J."/>
            <person name="Schroeder D."/>
            <person name="de Vargas C."/>
            <person name="Verret F."/>
            <person name="von Dassow P."/>
            <person name="Valentin K."/>
            <person name="Van de Peer Y."/>
            <person name="Wheeler G."/>
            <person name="Dacks J.B."/>
            <person name="Delwiche C.F."/>
            <person name="Dyhrman S.T."/>
            <person name="Glockner G."/>
            <person name="John U."/>
            <person name="Richards T."/>
            <person name="Worden A.Z."/>
            <person name="Zhang X."/>
            <person name="Grigoriev I.V."/>
            <person name="Allen A.E."/>
            <person name="Bidle K."/>
            <person name="Borodovsky M."/>
            <person name="Bowler C."/>
            <person name="Brownlee C."/>
            <person name="Cock J.M."/>
            <person name="Elias M."/>
            <person name="Gladyshev V.N."/>
            <person name="Groth M."/>
            <person name="Guda C."/>
            <person name="Hadaegh A."/>
            <person name="Iglesias-Rodriguez M.D."/>
            <person name="Jenkins J."/>
            <person name="Jones B.M."/>
            <person name="Lawson T."/>
            <person name="Leese F."/>
            <person name="Lindquist E."/>
            <person name="Lobanov A."/>
            <person name="Lomsadze A."/>
            <person name="Malik S.B."/>
            <person name="Marsh M.E."/>
            <person name="Mackinder L."/>
            <person name="Mock T."/>
            <person name="Mueller-Roeber B."/>
            <person name="Pagarete A."/>
            <person name="Parker M."/>
            <person name="Probert I."/>
            <person name="Quesneville H."/>
            <person name="Raines C."/>
            <person name="Rensing S.A."/>
            <person name="Riano-Pachon D.M."/>
            <person name="Richier S."/>
            <person name="Rokitta S."/>
            <person name="Shiraiwa Y."/>
            <person name="Soanes D.M."/>
            <person name="van der Giezen M."/>
            <person name="Wahlund T.M."/>
            <person name="Williams B."/>
            <person name="Wilson W."/>
            <person name="Wolfe G."/>
            <person name="Wurch L.L."/>
        </authorList>
    </citation>
    <scope>NUCLEOTIDE SEQUENCE</scope>
</reference>
<dbReference type="EnsemblProtists" id="EOD11299">
    <property type="protein sequence ID" value="EOD11299"/>
    <property type="gene ID" value="EMIHUDRAFT_452424"/>
</dbReference>
<protein>
    <recommendedName>
        <fullName evidence="2">UBC core domain-containing protein</fullName>
    </recommendedName>
</protein>
<dbReference type="RefSeq" id="XP_005763728.1">
    <property type="nucleotide sequence ID" value="XM_005763671.1"/>
</dbReference>
<keyword evidence="1" id="KW-0732">Signal</keyword>
<dbReference type="GeneID" id="17257584"/>
<dbReference type="PANTHER" id="PTHR24067">
    <property type="entry name" value="UBIQUITIN-CONJUGATING ENZYME E2"/>
    <property type="match status" value="1"/>
</dbReference>
<dbReference type="AlphaFoldDB" id="A0A0D3IJ64"/>
<sequence length="226" mass="24853">MQLAWQLVALVAAAGGVRLQRVALKPPPHASSRGTLRRPRPALLLRLRGGAEDGASDPSRAGVAAAALAALAVARVELPPPARKRVLRDLRRLKASVDLGLFVDDAECLTDWVVRVTGANKTIYAGEIYRLRVRFSPEYPLRPPEVRFLRPAPVHEHIYSDGKICLNILYGDWTPEMDVQSMCLSLVSMLSSATKKSRPPDNNQTVVLTQGQQAGSMQWDFHDDNC</sequence>
<evidence type="ECO:0000313" key="3">
    <source>
        <dbReference type="EnsemblProtists" id="EOD11299"/>
    </source>
</evidence>
<feature type="signal peptide" evidence="1">
    <location>
        <begin position="1"/>
        <end position="19"/>
    </location>
</feature>
<dbReference type="SMART" id="SM00212">
    <property type="entry name" value="UBCc"/>
    <property type="match status" value="1"/>
</dbReference>
<reference evidence="3" key="2">
    <citation type="submission" date="2024-10" db="UniProtKB">
        <authorList>
            <consortium name="EnsemblProtists"/>
        </authorList>
    </citation>
    <scope>IDENTIFICATION</scope>
</reference>
<dbReference type="SUPFAM" id="SSF54495">
    <property type="entry name" value="UBC-like"/>
    <property type="match status" value="1"/>
</dbReference>
<dbReference type="Pfam" id="PF00179">
    <property type="entry name" value="UQ_con"/>
    <property type="match status" value="1"/>
</dbReference>
<dbReference type="Gene3D" id="3.10.110.10">
    <property type="entry name" value="Ubiquitin Conjugating Enzyme"/>
    <property type="match status" value="1"/>
</dbReference>
<dbReference type="eggNOG" id="KOG0427">
    <property type="taxonomic scope" value="Eukaryota"/>
</dbReference>
<proteinExistence type="predicted"/>
<dbReference type="PROSITE" id="PS50127">
    <property type="entry name" value="UBC_2"/>
    <property type="match status" value="1"/>
</dbReference>
<feature type="domain" description="UBC core" evidence="2">
    <location>
        <begin position="81"/>
        <end position="226"/>
    </location>
</feature>
<organism evidence="3 4">
    <name type="scientific">Emiliania huxleyi (strain CCMP1516)</name>
    <dbReference type="NCBI Taxonomy" id="280463"/>
    <lineage>
        <taxon>Eukaryota</taxon>
        <taxon>Haptista</taxon>
        <taxon>Haptophyta</taxon>
        <taxon>Prymnesiophyceae</taxon>
        <taxon>Isochrysidales</taxon>
        <taxon>Noelaerhabdaceae</taxon>
        <taxon>Emiliania</taxon>
    </lineage>
</organism>
<dbReference type="KEGG" id="ehx:EMIHUDRAFT_452424"/>